<dbReference type="InterPro" id="IPR036770">
    <property type="entry name" value="Ankyrin_rpt-contain_sf"/>
</dbReference>
<keyword evidence="1" id="KW-0677">Repeat</keyword>
<dbReference type="VEuPathDB" id="VectorBase:CPIJ010052"/>
<dbReference type="KEGG" id="cqu:CpipJ_CPIJ010052"/>
<dbReference type="PROSITE" id="PS50297">
    <property type="entry name" value="ANK_REP_REGION"/>
    <property type="match status" value="2"/>
</dbReference>
<evidence type="ECO:0000313" key="4">
    <source>
        <dbReference type="EMBL" id="EDS33708.1"/>
    </source>
</evidence>
<dbReference type="SMART" id="SM00248">
    <property type="entry name" value="ANK"/>
    <property type="match status" value="5"/>
</dbReference>
<evidence type="ECO:0000313" key="5">
    <source>
        <dbReference type="EnsemblMetazoa" id="CPIJ010052-PA"/>
    </source>
</evidence>
<organism>
    <name type="scientific">Culex quinquefasciatus</name>
    <name type="common">Southern house mosquito</name>
    <name type="synonym">Culex pungens</name>
    <dbReference type="NCBI Taxonomy" id="7176"/>
    <lineage>
        <taxon>Eukaryota</taxon>
        <taxon>Metazoa</taxon>
        <taxon>Ecdysozoa</taxon>
        <taxon>Arthropoda</taxon>
        <taxon>Hexapoda</taxon>
        <taxon>Insecta</taxon>
        <taxon>Pterygota</taxon>
        <taxon>Neoptera</taxon>
        <taxon>Endopterygota</taxon>
        <taxon>Diptera</taxon>
        <taxon>Nematocera</taxon>
        <taxon>Culicoidea</taxon>
        <taxon>Culicidae</taxon>
        <taxon>Culicinae</taxon>
        <taxon>Culicini</taxon>
        <taxon>Culex</taxon>
        <taxon>Culex</taxon>
    </lineage>
</organism>
<dbReference type="OrthoDB" id="341259at2759"/>
<evidence type="ECO:0000256" key="1">
    <source>
        <dbReference type="ARBA" id="ARBA00022737"/>
    </source>
</evidence>
<sequence length="296" mass="33889">MHLIFRDKKDISEFQEQAALLDSAIISKYEQDIPHFNHASFCEYFAAKCLFVRLTRMQRDQLKDFFVKPDGVRNAPKKQCIDDLYDLYHKVLRDYATVRKFFFMMAREDEECWKMLEDLLWSMRPYPLLWACEEGFAELVKRLLEEDPSIINFRTKQKETALHLSAAQGNDAICALLLNANVDKNAVGNNRLTALHVASSKGHFVVASLLIARGASLTVGDRNLHTPLHLAAQAGHAKIVRLIAKQGFDVDKLNKSRWSALHLAIFNGHFEGPVKLLIIRYMQLPKQEAFNALLSC</sequence>
<feature type="repeat" description="ANK" evidence="3">
    <location>
        <begin position="157"/>
        <end position="189"/>
    </location>
</feature>
<dbReference type="InterPro" id="IPR050776">
    <property type="entry name" value="Ank_Repeat/CDKN_Inhibitor"/>
</dbReference>
<keyword evidence="6" id="KW-1185">Reference proteome</keyword>
<dbReference type="eggNOG" id="KOG4177">
    <property type="taxonomic scope" value="Eukaryota"/>
</dbReference>
<dbReference type="Pfam" id="PF13637">
    <property type="entry name" value="Ank_4"/>
    <property type="match status" value="1"/>
</dbReference>
<evidence type="ECO:0000256" key="3">
    <source>
        <dbReference type="PROSITE-ProRule" id="PRU00023"/>
    </source>
</evidence>
<accession>B0WS81</accession>
<reference evidence="4" key="1">
    <citation type="submission" date="2007-03" db="EMBL/GenBank/DDBJ databases">
        <title>Annotation of Culex pipiens quinquefasciatus.</title>
        <authorList>
            <consortium name="The Broad Institute Genome Sequencing Platform"/>
            <person name="Atkinson P.W."/>
            <person name="Hemingway J."/>
            <person name="Christensen B.M."/>
            <person name="Higgs S."/>
            <person name="Kodira C."/>
            <person name="Hannick L."/>
            <person name="Megy K."/>
            <person name="O'Leary S."/>
            <person name="Pearson M."/>
            <person name="Haas B.J."/>
            <person name="Mauceli E."/>
            <person name="Wortman J.R."/>
            <person name="Lee N.H."/>
            <person name="Guigo R."/>
            <person name="Stanke M."/>
            <person name="Alvarado L."/>
            <person name="Amedeo P."/>
            <person name="Antoine C.H."/>
            <person name="Arensburger P."/>
            <person name="Bidwell S.L."/>
            <person name="Crawford M."/>
            <person name="Camaro F."/>
            <person name="Devon K."/>
            <person name="Engels R."/>
            <person name="Hammond M."/>
            <person name="Howarth C."/>
            <person name="Koehrsen M."/>
            <person name="Lawson D."/>
            <person name="Montgomery P."/>
            <person name="Nene V."/>
            <person name="Nusbaum C."/>
            <person name="Puiu D."/>
            <person name="Romero-Severson J."/>
            <person name="Severson D.W."/>
            <person name="Shumway M."/>
            <person name="Sisk P."/>
            <person name="Stolte C."/>
            <person name="Zeng Q."/>
            <person name="Eisenstadt E."/>
            <person name="Fraser-Liggett C."/>
            <person name="Strausberg R."/>
            <person name="Galagan J."/>
            <person name="Birren B."/>
            <person name="Collins F.H."/>
        </authorList>
    </citation>
    <scope>NUCLEOTIDE SEQUENCE [LARGE SCALE GENOMIC DNA]</scope>
    <source>
        <strain evidence="4">JHB</strain>
    </source>
</reference>
<dbReference type="InParanoid" id="B0WS81"/>
<dbReference type="STRING" id="7176.B0WS81"/>
<dbReference type="EMBL" id="DS232066">
    <property type="protein sequence ID" value="EDS33708.1"/>
    <property type="molecule type" value="Genomic_DNA"/>
</dbReference>
<feature type="repeat" description="ANK" evidence="3">
    <location>
        <begin position="223"/>
        <end position="255"/>
    </location>
</feature>
<dbReference type="Pfam" id="PF12796">
    <property type="entry name" value="Ank_2"/>
    <property type="match status" value="1"/>
</dbReference>
<dbReference type="VEuPathDB" id="VectorBase:CQUJHB011656"/>
<dbReference type="PROSITE" id="PS50088">
    <property type="entry name" value="ANK_REPEAT"/>
    <property type="match status" value="3"/>
</dbReference>
<evidence type="ECO:0000313" key="6">
    <source>
        <dbReference type="Proteomes" id="UP000002320"/>
    </source>
</evidence>
<gene>
    <name evidence="5" type="primary">6042451</name>
    <name evidence="4" type="ORF">CpipJ_CPIJ010052</name>
</gene>
<dbReference type="AlphaFoldDB" id="B0WS81"/>
<evidence type="ECO:0000256" key="2">
    <source>
        <dbReference type="ARBA" id="ARBA00023043"/>
    </source>
</evidence>
<dbReference type="HOGENOM" id="CLU_940904_0_0_1"/>
<dbReference type="Proteomes" id="UP000002320">
    <property type="component" value="Unassembled WGS sequence"/>
</dbReference>
<dbReference type="PANTHER" id="PTHR24201">
    <property type="entry name" value="ANK_REP_REGION DOMAIN-CONTAINING PROTEIN"/>
    <property type="match status" value="1"/>
</dbReference>
<dbReference type="InterPro" id="IPR002110">
    <property type="entry name" value="Ankyrin_rpt"/>
</dbReference>
<keyword evidence="2 3" id="KW-0040">ANK repeat</keyword>
<dbReference type="PANTHER" id="PTHR24201:SF16">
    <property type="entry name" value="ANKYRIN-1-LIKE-RELATED"/>
    <property type="match status" value="1"/>
</dbReference>
<protein>
    <submittedName>
        <fullName evidence="4 5">Ankyrin repeat domain-containing protein 44</fullName>
    </submittedName>
</protein>
<proteinExistence type="predicted"/>
<dbReference type="EnsemblMetazoa" id="CPIJ010052-RA">
    <property type="protein sequence ID" value="CPIJ010052-PA"/>
    <property type="gene ID" value="CPIJ010052"/>
</dbReference>
<name>B0WS81_CULQU</name>
<feature type="repeat" description="ANK" evidence="3">
    <location>
        <begin position="190"/>
        <end position="222"/>
    </location>
</feature>
<dbReference type="SUPFAM" id="SSF48403">
    <property type="entry name" value="Ankyrin repeat"/>
    <property type="match status" value="1"/>
</dbReference>
<dbReference type="GO" id="GO:0005634">
    <property type="term" value="C:nucleus"/>
    <property type="evidence" value="ECO:0007669"/>
    <property type="project" value="TreeGrafter"/>
</dbReference>
<dbReference type="Gene3D" id="1.25.40.20">
    <property type="entry name" value="Ankyrin repeat-containing domain"/>
    <property type="match status" value="2"/>
</dbReference>
<reference evidence="5" key="2">
    <citation type="submission" date="2020-05" db="UniProtKB">
        <authorList>
            <consortium name="EnsemblMetazoa"/>
        </authorList>
    </citation>
    <scope>IDENTIFICATION</scope>
    <source>
        <strain evidence="5">JHB</strain>
    </source>
</reference>